<accession>A0A0F5JHN3</accession>
<dbReference type="AlphaFoldDB" id="A0A0F5JHN3"/>
<evidence type="ECO:0000313" key="2">
    <source>
        <dbReference type="Proteomes" id="UP000033047"/>
    </source>
</evidence>
<dbReference type="HOGENOM" id="CLU_3219613_0_0_10"/>
<dbReference type="Proteomes" id="UP000033047">
    <property type="component" value="Unassembled WGS sequence"/>
</dbReference>
<dbReference type="EMBL" id="AQHV01000010">
    <property type="protein sequence ID" value="KKB57070.1"/>
    <property type="molecule type" value="Genomic_DNA"/>
</dbReference>
<dbReference type="PATRIC" id="fig|927665.4.peg.1762"/>
<organism evidence="1 2">
    <name type="scientific">Parabacteroides goldsteinii DSM 19448 = WAL 12034</name>
    <dbReference type="NCBI Taxonomy" id="927665"/>
    <lineage>
        <taxon>Bacteria</taxon>
        <taxon>Pseudomonadati</taxon>
        <taxon>Bacteroidota</taxon>
        <taxon>Bacteroidia</taxon>
        <taxon>Bacteroidales</taxon>
        <taxon>Tannerellaceae</taxon>
        <taxon>Parabacteroides</taxon>
    </lineage>
</organism>
<comment type="caution">
    <text evidence="1">The sequence shown here is derived from an EMBL/GenBank/DDBJ whole genome shotgun (WGS) entry which is preliminary data.</text>
</comment>
<proteinExistence type="predicted"/>
<protein>
    <submittedName>
        <fullName evidence="1">Uncharacterized protein</fullName>
    </submittedName>
</protein>
<evidence type="ECO:0000313" key="1">
    <source>
        <dbReference type="EMBL" id="KKB57070.1"/>
    </source>
</evidence>
<reference evidence="1 2" key="1">
    <citation type="submission" date="2013-04" db="EMBL/GenBank/DDBJ databases">
        <title>The Genome Sequence of Parabacteroides goldsteinii DSM 19448.</title>
        <authorList>
            <consortium name="The Broad Institute Genomics Platform"/>
            <person name="Earl A."/>
            <person name="Ward D."/>
            <person name="Feldgarden M."/>
            <person name="Gevers D."/>
            <person name="Martens E."/>
            <person name="Sakamoto M."/>
            <person name="Benno Y."/>
            <person name="Song Y."/>
            <person name="Liu C."/>
            <person name="Lee J."/>
            <person name="Bolanos M."/>
            <person name="Vaisanen M.L."/>
            <person name="Finegold S.M."/>
            <person name="Walker B."/>
            <person name="Young S."/>
            <person name="Zeng Q."/>
            <person name="Gargeya S."/>
            <person name="Fitzgerald M."/>
            <person name="Haas B."/>
            <person name="Abouelleil A."/>
            <person name="Allen A.W."/>
            <person name="Alvarado L."/>
            <person name="Arachchi H.M."/>
            <person name="Berlin A.M."/>
            <person name="Chapman S.B."/>
            <person name="Gainer-Dewar J."/>
            <person name="Goldberg J."/>
            <person name="Griggs A."/>
            <person name="Gujja S."/>
            <person name="Hansen M."/>
            <person name="Howarth C."/>
            <person name="Imamovic A."/>
            <person name="Ireland A."/>
            <person name="Larimer J."/>
            <person name="McCowan C."/>
            <person name="Murphy C."/>
            <person name="Pearson M."/>
            <person name="Poon T.W."/>
            <person name="Priest M."/>
            <person name="Roberts A."/>
            <person name="Saif S."/>
            <person name="Shea T."/>
            <person name="Sisk P."/>
            <person name="Sykes S."/>
            <person name="Wortman J."/>
            <person name="Nusbaum C."/>
            <person name="Birren B."/>
        </authorList>
    </citation>
    <scope>NUCLEOTIDE SEQUENCE [LARGE SCALE GENOMIC DNA]</scope>
    <source>
        <strain evidence="1 2">DSM 19448</strain>
    </source>
</reference>
<name>A0A0F5JHN3_9BACT</name>
<sequence>MKSKQLLRTIEIWMGNASGQYSNKLTLETGFLYSTKRKEKLLKY</sequence>
<gene>
    <name evidence="1" type="ORF">HMPREF1535_01722</name>
</gene>